<reference evidence="3" key="1">
    <citation type="submission" date="2016-04" db="EMBL/GenBank/DDBJ databases">
        <authorList>
            <person name="Evans L.H."/>
            <person name="Alamgir A."/>
            <person name="Owens N."/>
            <person name="Weber N.D."/>
            <person name="Virtaneva K."/>
            <person name="Barbian K."/>
            <person name="Babar A."/>
            <person name="Rosenke K."/>
        </authorList>
    </citation>
    <scope>NUCLEOTIDE SEQUENCE</scope>
    <source>
        <strain evidence="3">86</strain>
    </source>
</reference>
<accession>A0A212J430</accession>
<proteinExistence type="predicted"/>
<feature type="region of interest" description="Disordered" evidence="1">
    <location>
        <begin position="24"/>
        <end position="43"/>
    </location>
</feature>
<gene>
    <name evidence="3" type="ORF">KL86DPRO_10654</name>
</gene>
<organism evidence="3">
    <name type="scientific">uncultured delta proteobacterium</name>
    <dbReference type="NCBI Taxonomy" id="34034"/>
    <lineage>
        <taxon>Bacteria</taxon>
        <taxon>Deltaproteobacteria</taxon>
        <taxon>environmental samples</taxon>
    </lineage>
</organism>
<evidence type="ECO:0000259" key="2">
    <source>
        <dbReference type="SMART" id="SM00746"/>
    </source>
</evidence>
<dbReference type="InterPro" id="IPR011017">
    <property type="entry name" value="TRASH_dom"/>
</dbReference>
<name>A0A212J430_9DELT</name>
<dbReference type="EMBL" id="FLUQ01000001">
    <property type="protein sequence ID" value="SBV94167.1"/>
    <property type="molecule type" value="Genomic_DNA"/>
</dbReference>
<dbReference type="SMART" id="SM00746">
    <property type="entry name" value="TRASH"/>
    <property type="match status" value="1"/>
</dbReference>
<protein>
    <submittedName>
        <fullName evidence="3">TRASH domain protein</fullName>
    </submittedName>
</protein>
<evidence type="ECO:0000256" key="1">
    <source>
        <dbReference type="SAM" id="MobiDB-lite"/>
    </source>
</evidence>
<feature type="domain" description="TRASH" evidence="2">
    <location>
        <begin position="46"/>
        <end position="83"/>
    </location>
</feature>
<dbReference type="AlphaFoldDB" id="A0A212J430"/>
<sequence>MRWLIIGVVAFILYKLVTNEIHKRAADRKTTEEKRRQEPSSDMVKDPVCGAYVDVASSVSVRDGAEVHRFCSYECRDAFLEKLRATGRNIPEKKTAAIELDKENPE</sequence>
<evidence type="ECO:0000313" key="3">
    <source>
        <dbReference type="EMBL" id="SBV94167.1"/>
    </source>
</evidence>